<reference evidence="14" key="1">
    <citation type="submission" date="2014-08" db="EMBL/GenBank/DDBJ databases">
        <authorList>
            <person name="Sharma Rahul"/>
            <person name="Thines Marco"/>
        </authorList>
    </citation>
    <scope>NUCLEOTIDE SEQUENCE</scope>
</reference>
<sequence>MSTRQGDRAPRVKNRAPAAVQITAEQLLREAQERQESGTIVPKQKVEDLEELNEYRGRKRQEYENRIRYSRSSIHEWRRYATWEASQGEYDRARSVFERALDVDPSDIQLWSHYCETELKARNIAHARNLYDRAVTLLPRVDSLWLKFIHLEELLGNIAGARTIFERWMKWEPDDRAWGSYVKLELRYNEFDRASGIYERWIGVRPEPKNWIVWSRFEEDRGKIEKAREVFQTALEFFGDSEEEVEKAQSVFAAFARMETRLKEFDRARVIYKFALSRLPRSKSQTLYAAFTKFEKQHGTRAGVESTVLGKRRIQYEEELSHDANNYDAWISYARLEEDAYRSAREDGQTTSAEELSPAKVRDVYERAVAQVPPGNEKRHWRRYVFLWLFYAAFEEVESKDYERARQVYKAALQLIPHRTFTFAKLWIQFAYFELRQKDVQAAKKLLGTAIGMCPKEKLFKVYIEFRTKLYEFDDVRTIYMKYLEFDPSNTGAWVRWAQFEAELGDLDRARYLFDLGTTQELDMPEVLWKAWIDFEFEQGERERTRMLYEALLEKTGHVKVWIAYALFEVQAMTDEDGEPLEDEGGDPELARKVLDRGYTDLRNRGFKEERVVLLEAWKEFEKFHGTPEELKAVEEKMPRVVKKWKKLEEANGALEEYWDMIFPDDEREANPASFKVLQMAHAWKQAQAAAAGGKSLFDDSDDSDDDDDDDDNDDEEEGDATKEAEPVPTTEEASESAVDMEE</sequence>
<comment type="subunit">
    <text evidence="3">Associated with the spliceosome.</text>
</comment>
<dbReference type="AlphaFoldDB" id="A0A0F7SQ13"/>
<accession>A0A0F7SQ13</accession>
<dbReference type="GO" id="GO:0000245">
    <property type="term" value="P:spliceosomal complex assembly"/>
    <property type="evidence" value="ECO:0007669"/>
    <property type="project" value="TreeGrafter"/>
</dbReference>
<evidence type="ECO:0000256" key="7">
    <source>
        <dbReference type="ARBA" id="ARBA00023187"/>
    </source>
</evidence>
<comment type="subcellular location">
    <subcellularLocation>
        <location evidence="1">Nucleus</location>
    </subcellularLocation>
</comment>
<dbReference type="GO" id="GO:0071011">
    <property type="term" value="C:precatalytic spliceosome"/>
    <property type="evidence" value="ECO:0007669"/>
    <property type="project" value="TreeGrafter"/>
</dbReference>
<feature type="region of interest" description="Disordered" evidence="12">
    <location>
        <begin position="690"/>
        <end position="743"/>
    </location>
</feature>
<comment type="similarity">
    <text evidence="2">Belongs to the crooked-neck family.</text>
</comment>
<evidence type="ECO:0000256" key="11">
    <source>
        <dbReference type="PROSITE-ProRule" id="PRU00339"/>
    </source>
</evidence>
<evidence type="ECO:0000313" key="14">
    <source>
        <dbReference type="EMBL" id="CED82784.1"/>
    </source>
</evidence>
<evidence type="ECO:0000256" key="10">
    <source>
        <dbReference type="ARBA" id="ARBA00070631"/>
    </source>
</evidence>
<dbReference type="PANTHER" id="PTHR11246">
    <property type="entry name" value="PRE-MRNA SPLICING FACTOR"/>
    <property type="match status" value="1"/>
</dbReference>
<feature type="domain" description="Pre-mRNA-splicing factor Syf1-like N-terminal HAT-repeats" evidence="13">
    <location>
        <begin position="314"/>
        <end position="488"/>
    </location>
</feature>
<dbReference type="InterPro" id="IPR045075">
    <property type="entry name" value="Syf1-like"/>
</dbReference>
<keyword evidence="8" id="KW-0539">Nucleus</keyword>
<dbReference type="Gene3D" id="1.25.40.10">
    <property type="entry name" value="Tetratricopeptide repeat domain"/>
    <property type="match status" value="3"/>
</dbReference>
<feature type="compositionally biased region" description="Acidic residues" evidence="12">
    <location>
        <begin position="733"/>
        <end position="743"/>
    </location>
</feature>
<evidence type="ECO:0000259" key="13">
    <source>
        <dbReference type="Pfam" id="PF23233"/>
    </source>
</evidence>
<dbReference type="InterPro" id="IPR003107">
    <property type="entry name" value="HAT"/>
</dbReference>
<dbReference type="EMBL" id="LN483142">
    <property type="protein sequence ID" value="CED82784.1"/>
    <property type="molecule type" value="Genomic_DNA"/>
</dbReference>
<name>A0A0F7SQ13_PHARH</name>
<dbReference type="InterPro" id="IPR055433">
    <property type="entry name" value="HAT_Syf1-like_N"/>
</dbReference>
<evidence type="ECO:0000256" key="9">
    <source>
        <dbReference type="ARBA" id="ARBA00039167"/>
    </source>
</evidence>
<dbReference type="GO" id="GO:0071007">
    <property type="term" value="C:U2-type catalytic step 2 spliceosome"/>
    <property type="evidence" value="ECO:0007669"/>
    <property type="project" value="TreeGrafter"/>
</dbReference>
<evidence type="ECO:0000256" key="8">
    <source>
        <dbReference type="ARBA" id="ARBA00023242"/>
    </source>
</evidence>
<dbReference type="InterPro" id="IPR011990">
    <property type="entry name" value="TPR-like_helical_dom_sf"/>
</dbReference>
<dbReference type="Pfam" id="PF23233">
    <property type="entry name" value="HAT_Syf1_CNRKL1_N"/>
    <property type="match status" value="2"/>
</dbReference>
<dbReference type="GO" id="GO:0000974">
    <property type="term" value="C:Prp19 complex"/>
    <property type="evidence" value="ECO:0007669"/>
    <property type="project" value="TreeGrafter"/>
</dbReference>
<organism evidence="14">
    <name type="scientific">Phaffia rhodozyma</name>
    <name type="common">Yeast</name>
    <name type="synonym">Xanthophyllomyces dendrorhous</name>
    <dbReference type="NCBI Taxonomy" id="264483"/>
    <lineage>
        <taxon>Eukaryota</taxon>
        <taxon>Fungi</taxon>
        <taxon>Dikarya</taxon>
        <taxon>Basidiomycota</taxon>
        <taxon>Agaricomycotina</taxon>
        <taxon>Tremellomycetes</taxon>
        <taxon>Cystofilobasidiales</taxon>
        <taxon>Mrakiaceae</taxon>
        <taxon>Phaffia</taxon>
    </lineage>
</organism>
<keyword evidence="7" id="KW-0508">mRNA splicing</keyword>
<keyword evidence="5" id="KW-0747">Spliceosome</keyword>
<dbReference type="SMART" id="SM00386">
    <property type="entry name" value="HAT"/>
    <property type="match status" value="15"/>
</dbReference>
<proteinExistence type="inferred from homology"/>
<evidence type="ECO:0000256" key="4">
    <source>
        <dbReference type="ARBA" id="ARBA00022664"/>
    </source>
</evidence>
<feature type="repeat" description="TPR" evidence="11">
    <location>
        <begin position="74"/>
        <end position="107"/>
    </location>
</feature>
<dbReference type="FunFam" id="1.25.40.10:FF:000639">
    <property type="entry name" value="Pre-mRNA-splicing factor CLF1"/>
    <property type="match status" value="1"/>
</dbReference>
<dbReference type="GO" id="GO:0071014">
    <property type="term" value="C:post-mRNA release spliceosomal complex"/>
    <property type="evidence" value="ECO:0007669"/>
    <property type="project" value="TreeGrafter"/>
</dbReference>
<feature type="domain" description="Pre-mRNA-splicing factor Syf1-like N-terminal HAT-repeats" evidence="13">
    <location>
        <begin position="61"/>
        <end position="207"/>
    </location>
</feature>
<evidence type="ECO:0000256" key="1">
    <source>
        <dbReference type="ARBA" id="ARBA00004123"/>
    </source>
</evidence>
<dbReference type="InterPro" id="IPR019734">
    <property type="entry name" value="TPR_rpt"/>
</dbReference>
<keyword evidence="4" id="KW-0507">mRNA processing</keyword>
<evidence type="ECO:0000256" key="3">
    <source>
        <dbReference type="ARBA" id="ARBA00011524"/>
    </source>
</evidence>
<evidence type="ECO:0000256" key="5">
    <source>
        <dbReference type="ARBA" id="ARBA00022728"/>
    </source>
</evidence>
<feature type="compositionally biased region" description="Acidic residues" evidence="12">
    <location>
        <begin position="699"/>
        <end position="719"/>
    </location>
</feature>
<dbReference type="SUPFAM" id="SSF48452">
    <property type="entry name" value="TPR-like"/>
    <property type="match status" value="1"/>
</dbReference>
<evidence type="ECO:0000256" key="12">
    <source>
        <dbReference type="SAM" id="MobiDB-lite"/>
    </source>
</evidence>
<dbReference type="PANTHER" id="PTHR11246:SF3">
    <property type="entry name" value="CROOKED NECK-LIKE PROTEIN 1"/>
    <property type="match status" value="1"/>
</dbReference>
<keyword evidence="11" id="KW-0802">TPR repeat</keyword>
<evidence type="ECO:0000256" key="6">
    <source>
        <dbReference type="ARBA" id="ARBA00022737"/>
    </source>
</evidence>
<protein>
    <recommendedName>
        <fullName evidence="9">Pre-mRNA-splicing factor CLF1</fullName>
    </recommendedName>
    <alternativeName>
        <fullName evidence="10">Pre-mRNA-splicing factor clf1</fullName>
    </alternativeName>
</protein>
<keyword evidence="6" id="KW-0677">Repeat</keyword>
<evidence type="ECO:0000256" key="2">
    <source>
        <dbReference type="ARBA" id="ARBA00008644"/>
    </source>
</evidence>
<dbReference type="PROSITE" id="PS50005">
    <property type="entry name" value="TPR"/>
    <property type="match status" value="1"/>
</dbReference>